<proteinExistence type="predicted"/>
<evidence type="ECO:0000313" key="2">
    <source>
        <dbReference type="EMBL" id="VVA90966.1"/>
    </source>
</evidence>
<keyword evidence="3" id="KW-1185">Reference proteome</keyword>
<sequence>MKKSPHSPSSLPNTNHTLFAPRATVSDLLMLSPNFALHHHHKMVIAKRPWHFVTETISRDMKQNRSLDMRLIRPAQDSGTTICNSNSIHSPTSIPSFPRHYPRFISQYEQQQQKQKDFDENVQSTSMKPFYDFIPSYEQSNADQEQGASDRYESASDHGIDLSLKL</sequence>
<protein>
    <submittedName>
        <fullName evidence="2">Uncharacterized protein</fullName>
    </submittedName>
</protein>
<evidence type="ECO:0000256" key="1">
    <source>
        <dbReference type="SAM" id="MobiDB-lite"/>
    </source>
</evidence>
<feature type="region of interest" description="Disordered" evidence="1">
    <location>
        <begin position="135"/>
        <end position="166"/>
    </location>
</feature>
<feature type="compositionally biased region" description="Polar residues" evidence="1">
    <location>
        <begin position="137"/>
        <end position="147"/>
    </location>
</feature>
<name>A0A565ANI8_9BRAS</name>
<feature type="compositionally biased region" description="Basic and acidic residues" evidence="1">
    <location>
        <begin position="148"/>
        <end position="160"/>
    </location>
</feature>
<gene>
    <name evidence="2" type="ORF">ANE_LOCUS1411</name>
</gene>
<dbReference type="AlphaFoldDB" id="A0A565ANI8"/>
<organism evidence="2 3">
    <name type="scientific">Arabis nemorensis</name>
    <dbReference type="NCBI Taxonomy" id="586526"/>
    <lineage>
        <taxon>Eukaryota</taxon>
        <taxon>Viridiplantae</taxon>
        <taxon>Streptophyta</taxon>
        <taxon>Embryophyta</taxon>
        <taxon>Tracheophyta</taxon>
        <taxon>Spermatophyta</taxon>
        <taxon>Magnoliopsida</taxon>
        <taxon>eudicotyledons</taxon>
        <taxon>Gunneridae</taxon>
        <taxon>Pentapetalae</taxon>
        <taxon>rosids</taxon>
        <taxon>malvids</taxon>
        <taxon>Brassicales</taxon>
        <taxon>Brassicaceae</taxon>
        <taxon>Arabideae</taxon>
        <taxon>Arabis</taxon>
    </lineage>
</organism>
<reference evidence="2" key="1">
    <citation type="submission" date="2019-07" db="EMBL/GenBank/DDBJ databases">
        <authorList>
            <person name="Dittberner H."/>
        </authorList>
    </citation>
    <scope>NUCLEOTIDE SEQUENCE [LARGE SCALE GENOMIC DNA]</scope>
</reference>
<dbReference type="Proteomes" id="UP000489600">
    <property type="component" value="Unassembled WGS sequence"/>
</dbReference>
<dbReference type="OrthoDB" id="1189784at2759"/>
<dbReference type="EMBL" id="CABITT030000001">
    <property type="protein sequence ID" value="VVA90966.1"/>
    <property type="molecule type" value="Genomic_DNA"/>
</dbReference>
<comment type="caution">
    <text evidence="2">The sequence shown here is derived from an EMBL/GenBank/DDBJ whole genome shotgun (WGS) entry which is preliminary data.</text>
</comment>
<accession>A0A565ANI8</accession>
<evidence type="ECO:0000313" key="3">
    <source>
        <dbReference type="Proteomes" id="UP000489600"/>
    </source>
</evidence>